<evidence type="ECO:0000256" key="2">
    <source>
        <dbReference type="ARBA" id="ARBA00023125"/>
    </source>
</evidence>
<dbReference type="Gene3D" id="1.10.10.60">
    <property type="entry name" value="Homeodomain-like"/>
    <property type="match status" value="1"/>
</dbReference>
<dbReference type="InterPro" id="IPR009057">
    <property type="entry name" value="Homeodomain-like_sf"/>
</dbReference>
<dbReference type="OrthoDB" id="9816431at2"/>
<dbReference type="GO" id="GO:0000976">
    <property type="term" value="F:transcription cis-regulatory region binding"/>
    <property type="evidence" value="ECO:0007669"/>
    <property type="project" value="TreeGrafter"/>
</dbReference>
<dbReference type="Pfam" id="PF00440">
    <property type="entry name" value="TetR_N"/>
    <property type="match status" value="1"/>
</dbReference>
<dbReference type="PROSITE" id="PS01081">
    <property type="entry name" value="HTH_TETR_1"/>
    <property type="match status" value="1"/>
</dbReference>
<dbReference type="GO" id="GO:0003700">
    <property type="term" value="F:DNA-binding transcription factor activity"/>
    <property type="evidence" value="ECO:0007669"/>
    <property type="project" value="TreeGrafter"/>
</dbReference>
<dbReference type="SUPFAM" id="SSF46689">
    <property type="entry name" value="Homeodomain-like"/>
    <property type="match status" value="1"/>
</dbReference>
<dbReference type="InterPro" id="IPR023772">
    <property type="entry name" value="DNA-bd_HTH_TetR-type_CS"/>
</dbReference>
<evidence type="ECO:0000256" key="3">
    <source>
        <dbReference type="ARBA" id="ARBA00023163"/>
    </source>
</evidence>
<dbReference type="PROSITE" id="PS50977">
    <property type="entry name" value="HTH_TETR_2"/>
    <property type="match status" value="1"/>
</dbReference>
<dbReference type="InterPro" id="IPR050109">
    <property type="entry name" value="HTH-type_TetR-like_transc_reg"/>
</dbReference>
<feature type="domain" description="HTH tetR-type" evidence="5">
    <location>
        <begin position="40"/>
        <end position="100"/>
    </location>
</feature>
<keyword evidence="7" id="KW-1185">Reference proteome</keyword>
<gene>
    <name evidence="6" type="ORF">ATN84_14030</name>
</gene>
<dbReference type="InterPro" id="IPR039536">
    <property type="entry name" value="TetR_C_Proteobacteria"/>
</dbReference>
<dbReference type="Gene3D" id="1.10.357.10">
    <property type="entry name" value="Tetracycline Repressor, domain 2"/>
    <property type="match status" value="1"/>
</dbReference>
<dbReference type="Pfam" id="PF14246">
    <property type="entry name" value="TetR_C_7"/>
    <property type="match status" value="1"/>
</dbReference>
<dbReference type="FunFam" id="1.10.10.60:FF:000141">
    <property type="entry name" value="TetR family transcriptional regulator"/>
    <property type="match status" value="1"/>
</dbReference>
<evidence type="ECO:0000313" key="6">
    <source>
        <dbReference type="EMBL" id="KXF76040.1"/>
    </source>
</evidence>
<comment type="caution">
    <text evidence="6">The sequence shown here is derived from an EMBL/GenBank/DDBJ whole genome shotgun (WGS) entry which is preliminary data.</text>
</comment>
<evidence type="ECO:0000256" key="1">
    <source>
        <dbReference type="ARBA" id="ARBA00023015"/>
    </source>
</evidence>
<dbReference type="EMBL" id="LNTU01000034">
    <property type="protein sequence ID" value="KXF76040.1"/>
    <property type="molecule type" value="Genomic_DNA"/>
</dbReference>
<dbReference type="AlphaFoldDB" id="A0A135HS67"/>
<dbReference type="InterPro" id="IPR001647">
    <property type="entry name" value="HTH_TetR"/>
</dbReference>
<protein>
    <submittedName>
        <fullName evidence="6">TetR family transcriptional regulator</fullName>
    </submittedName>
</protein>
<proteinExistence type="predicted"/>
<keyword evidence="1" id="KW-0805">Transcription regulation</keyword>
<dbReference type="Proteomes" id="UP000070107">
    <property type="component" value="Unassembled WGS sequence"/>
</dbReference>
<evidence type="ECO:0000259" key="5">
    <source>
        <dbReference type="PROSITE" id="PS50977"/>
    </source>
</evidence>
<dbReference type="STRING" id="1494590.ATN84_14030"/>
<organism evidence="6 7">
    <name type="scientific">Paramesorhizobium deserti</name>
    <dbReference type="NCBI Taxonomy" id="1494590"/>
    <lineage>
        <taxon>Bacteria</taxon>
        <taxon>Pseudomonadati</taxon>
        <taxon>Pseudomonadota</taxon>
        <taxon>Alphaproteobacteria</taxon>
        <taxon>Hyphomicrobiales</taxon>
        <taxon>Phyllobacteriaceae</taxon>
        <taxon>Paramesorhizobium</taxon>
    </lineage>
</organism>
<accession>A0A135HS67</accession>
<evidence type="ECO:0000313" key="7">
    <source>
        <dbReference type="Proteomes" id="UP000070107"/>
    </source>
</evidence>
<sequence>MVKSERMIRENKAAPNLTDKLGEEEPVCLRQHRLGAGQDPAKRKQILEGARRVFMRMGFDAASVNDITREAGVSKGTIYVYFNGKEELFEALCEEDRASIFASLMTDIERGLSGREALVKFGISLVTLITSEPVIRAQRIVIGVAERMPEVGARFYERGPKRGKALFKKFLDEQVAAGQLAISDTELAAHQLSELFLAGIYRQRLFGAMAEEPSPDRIRKNVTSAVDLFFIAYGTQRDKNEKAAENEDFTISCN</sequence>
<dbReference type="PANTHER" id="PTHR30055:SF146">
    <property type="entry name" value="HTH-TYPE TRANSCRIPTIONAL DUAL REGULATOR CECR"/>
    <property type="match status" value="1"/>
</dbReference>
<keyword evidence="3" id="KW-0804">Transcription</keyword>
<dbReference type="PRINTS" id="PR00455">
    <property type="entry name" value="HTHTETR"/>
</dbReference>
<reference evidence="6 7" key="1">
    <citation type="submission" date="2015-11" db="EMBL/GenBank/DDBJ databases">
        <title>Draft genome sequence of Paramesorhizobium deserti A-3-E, a strain highly resistant to diverse beta-lactam antibiotics.</title>
        <authorList>
            <person name="Lv R."/>
            <person name="Yang X."/>
            <person name="Fang N."/>
            <person name="Guo J."/>
            <person name="Luo X."/>
            <person name="Peng F."/>
            <person name="Yang R."/>
            <person name="Cui Y."/>
            <person name="Fang C."/>
            <person name="Song Y."/>
        </authorList>
    </citation>
    <scope>NUCLEOTIDE SEQUENCE [LARGE SCALE GENOMIC DNA]</scope>
    <source>
        <strain evidence="6 7">A-3-E</strain>
    </source>
</reference>
<dbReference type="PANTHER" id="PTHR30055">
    <property type="entry name" value="HTH-TYPE TRANSCRIPTIONAL REGULATOR RUTR"/>
    <property type="match status" value="1"/>
</dbReference>
<feature type="DNA-binding region" description="H-T-H motif" evidence="4">
    <location>
        <begin position="63"/>
        <end position="82"/>
    </location>
</feature>
<evidence type="ECO:0000256" key="4">
    <source>
        <dbReference type="PROSITE-ProRule" id="PRU00335"/>
    </source>
</evidence>
<keyword evidence="2 4" id="KW-0238">DNA-binding</keyword>
<name>A0A135HS67_9HYPH</name>